<gene>
    <name evidence="1" type="ORF">NSPZN2_30706</name>
</gene>
<name>A0ABM8RN89_9BACT</name>
<dbReference type="EMBL" id="CAJNBJ010000016">
    <property type="protein sequence ID" value="CAE6762362.1"/>
    <property type="molecule type" value="Genomic_DNA"/>
</dbReference>
<reference evidence="1 2" key="1">
    <citation type="submission" date="2021-02" db="EMBL/GenBank/DDBJ databases">
        <authorList>
            <person name="Han P."/>
        </authorList>
    </citation>
    <scope>NUCLEOTIDE SEQUENCE [LARGE SCALE GENOMIC DNA]</scope>
    <source>
        <strain evidence="1">Candidatus Nitrospira sp. ZN2</strain>
    </source>
</reference>
<keyword evidence="2" id="KW-1185">Reference proteome</keyword>
<protein>
    <submittedName>
        <fullName evidence="1">Uncharacterized protein</fullName>
    </submittedName>
</protein>
<evidence type="ECO:0000313" key="1">
    <source>
        <dbReference type="EMBL" id="CAE6762362.1"/>
    </source>
</evidence>
<organism evidence="1 2">
    <name type="scientific">Nitrospira defluvii</name>
    <dbReference type="NCBI Taxonomy" id="330214"/>
    <lineage>
        <taxon>Bacteria</taxon>
        <taxon>Pseudomonadati</taxon>
        <taxon>Nitrospirota</taxon>
        <taxon>Nitrospiria</taxon>
        <taxon>Nitrospirales</taxon>
        <taxon>Nitrospiraceae</taxon>
        <taxon>Nitrospira</taxon>
    </lineage>
</organism>
<evidence type="ECO:0000313" key="2">
    <source>
        <dbReference type="Proteomes" id="UP000675880"/>
    </source>
</evidence>
<sequence>MEIISREAVAKKLAAYLHHDLSLADLVAWAESALMESDFDPAHYAAIRDVIARLGVADVRTFGLAWEDCEQLLARIGYSAQVNVVAR</sequence>
<comment type="caution">
    <text evidence="1">The sequence shown here is derived from an EMBL/GenBank/DDBJ whole genome shotgun (WGS) entry which is preliminary data.</text>
</comment>
<accession>A0ABM8RN89</accession>
<dbReference type="Proteomes" id="UP000675880">
    <property type="component" value="Unassembled WGS sequence"/>
</dbReference>
<proteinExistence type="predicted"/>
<dbReference type="RefSeq" id="WP_213042831.1">
    <property type="nucleotide sequence ID" value="NZ_CAJNBJ010000016.1"/>
</dbReference>